<dbReference type="EMBL" id="JACHDS010000001">
    <property type="protein sequence ID" value="MBB6174990.1"/>
    <property type="molecule type" value="Genomic_DNA"/>
</dbReference>
<keyword evidence="1" id="KW-0812">Transmembrane</keyword>
<dbReference type="Proteomes" id="UP000546642">
    <property type="component" value="Unassembled WGS sequence"/>
</dbReference>
<name>A0A7W9YN11_9ACTN</name>
<evidence type="ECO:0000256" key="1">
    <source>
        <dbReference type="SAM" id="Phobius"/>
    </source>
</evidence>
<keyword evidence="1" id="KW-0472">Membrane</keyword>
<protein>
    <submittedName>
        <fullName evidence="2">Putative membrane protein YdbT with pleckstrin-like domain</fullName>
    </submittedName>
</protein>
<comment type="caution">
    <text evidence="2">The sequence shown here is derived from an EMBL/GenBank/DDBJ whole genome shotgun (WGS) entry which is preliminary data.</text>
</comment>
<keyword evidence="1" id="KW-1133">Transmembrane helix</keyword>
<accession>A0A7W9YN11</accession>
<dbReference type="RefSeq" id="WP_184080914.1">
    <property type="nucleotide sequence ID" value="NZ_JACHDS010000001.1"/>
</dbReference>
<evidence type="ECO:0000313" key="3">
    <source>
        <dbReference type="Proteomes" id="UP000546642"/>
    </source>
</evidence>
<proteinExistence type="predicted"/>
<gene>
    <name evidence="2" type="ORF">HNR23_005050</name>
</gene>
<dbReference type="AlphaFoldDB" id="A0A7W9YN11"/>
<evidence type="ECO:0000313" key="2">
    <source>
        <dbReference type="EMBL" id="MBB6174990.1"/>
    </source>
</evidence>
<sequence>MRDGHRPIRPGGAGGSADVPEARLVRILVRALVVAAAGIMATGFFHWRAGLLVAVLTAITAVLLARRHKAPPP</sequence>
<reference evidence="2 3" key="1">
    <citation type="submission" date="2020-08" db="EMBL/GenBank/DDBJ databases">
        <title>Sequencing the genomes of 1000 actinobacteria strains.</title>
        <authorList>
            <person name="Klenk H.-P."/>
        </authorList>
    </citation>
    <scope>NUCLEOTIDE SEQUENCE [LARGE SCALE GENOMIC DNA]</scope>
    <source>
        <strain evidence="2 3">DSM 46659</strain>
    </source>
</reference>
<feature type="transmembrane region" description="Helical" evidence="1">
    <location>
        <begin position="47"/>
        <end position="65"/>
    </location>
</feature>
<keyword evidence="3" id="KW-1185">Reference proteome</keyword>
<organism evidence="2 3">
    <name type="scientific">Nocardiopsis mwathae</name>
    <dbReference type="NCBI Taxonomy" id="1472723"/>
    <lineage>
        <taxon>Bacteria</taxon>
        <taxon>Bacillati</taxon>
        <taxon>Actinomycetota</taxon>
        <taxon>Actinomycetes</taxon>
        <taxon>Streptosporangiales</taxon>
        <taxon>Nocardiopsidaceae</taxon>
        <taxon>Nocardiopsis</taxon>
    </lineage>
</organism>